<proteinExistence type="predicted"/>
<dbReference type="Proteomes" id="UP000636479">
    <property type="component" value="Unassembled WGS sequence"/>
</dbReference>
<dbReference type="PANTHER" id="PTHR38926:SF5">
    <property type="entry name" value="F-BOX AND LEUCINE-RICH REPEAT PROTEIN 6"/>
    <property type="match status" value="1"/>
</dbReference>
<dbReference type="Gene3D" id="3.80.10.10">
    <property type="entry name" value="Ribonuclease Inhibitor"/>
    <property type="match status" value="1"/>
</dbReference>
<evidence type="ECO:0000313" key="2">
    <source>
        <dbReference type="Proteomes" id="UP000636479"/>
    </source>
</evidence>
<dbReference type="GeneID" id="59345971"/>
<dbReference type="EMBL" id="JACAZF010000006">
    <property type="protein sequence ID" value="KAF7301099.1"/>
    <property type="molecule type" value="Genomic_DNA"/>
</dbReference>
<dbReference type="Gene3D" id="1.20.1280.50">
    <property type="match status" value="1"/>
</dbReference>
<accession>A0A8H6SKN2</accession>
<comment type="caution">
    <text evidence="1">The sequence shown here is derived from an EMBL/GenBank/DDBJ whole genome shotgun (WGS) entry which is preliminary data.</text>
</comment>
<reference evidence="1" key="1">
    <citation type="submission" date="2020-05" db="EMBL/GenBank/DDBJ databases">
        <title>Mycena genomes resolve the evolution of fungal bioluminescence.</title>
        <authorList>
            <person name="Tsai I.J."/>
        </authorList>
    </citation>
    <scope>NUCLEOTIDE SEQUENCE</scope>
    <source>
        <strain evidence="1">171206Taipei</strain>
    </source>
</reference>
<gene>
    <name evidence="1" type="ORF">MIND_00673900</name>
</gene>
<dbReference type="OrthoDB" id="2835096at2759"/>
<dbReference type="PANTHER" id="PTHR38926">
    <property type="entry name" value="F-BOX DOMAIN CONTAINING PROTEIN, EXPRESSED"/>
    <property type="match status" value="1"/>
</dbReference>
<evidence type="ECO:0008006" key="3">
    <source>
        <dbReference type="Google" id="ProtNLM"/>
    </source>
</evidence>
<keyword evidence="2" id="KW-1185">Reference proteome</keyword>
<dbReference type="SUPFAM" id="SSF52047">
    <property type="entry name" value="RNI-like"/>
    <property type="match status" value="1"/>
</dbReference>
<organism evidence="1 2">
    <name type="scientific">Mycena indigotica</name>
    <dbReference type="NCBI Taxonomy" id="2126181"/>
    <lineage>
        <taxon>Eukaryota</taxon>
        <taxon>Fungi</taxon>
        <taxon>Dikarya</taxon>
        <taxon>Basidiomycota</taxon>
        <taxon>Agaricomycotina</taxon>
        <taxon>Agaricomycetes</taxon>
        <taxon>Agaricomycetidae</taxon>
        <taxon>Agaricales</taxon>
        <taxon>Marasmiineae</taxon>
        <taxon>Mycenaceae</taxon>
        <taxon>Mycena</taxon>
    </lineage>
</organism>
<protein>
    <recommendedName>
        <fullName evidence="3">F-box domain-containing protein</fullName>
    </recommendedName>
</protein>
<sequence length="508" mass="57663">MHWPNSHIFYDILAQTASPGFAIHAQSQLEEAEQQLTQMTAQTDPLCQASQQLVARIAALKYAVSPIRKLPADILLEIFSRVEDGHDWSRFHHLSTNAHFRHVFRLASVCSYWRQLLLTAPRMWPTTVALQTSGFISFPQHFDVVNTLLQRSNPYLLNITVDGLRRDVGTYLHSLVISIAMNVAHRWRSLRMEFDFVPFLRHAQTPGPLIHLTEISLHGMDWNETDQPSAFFLDAPKLTRVLLRTSNTTKLLLPWSQLTKLHLEGVESPGFLAVLEQCISVVNLHLVGYICDEDAIATSALSATVSLVYLTHLQLSVTEDHCTFDPLFRHFTFPSLINLNLNPADALADDLLEFEIGDFFPSFLARCSALRNLTILSSNMNETALDDILRNIPSLTSLTLSACFNCVDDAFFERLTYRATDLVPPAPCLQRLHLESVTDRYSQDVVLAMVRSRWWTDDTLLPTPRVARWERIYICGCFPPEVVLSDAFRAAMAELCSEGLVFEVKERR</sequence>
<evidence type="ECO:0000313" key="1">
    <source>
        <dbReference type="EMBL" id="KAF7301099.1"/>
    </source>
</evidence>
<dbReference type="RefSeq" id="XP_037219099.1">
    <property type="nucleotide sequence ID" value="XM_037363455.1"/>
</dbReference>
<name>A0A8H6SKN2_9AGAR</name>
<dbReference type="InterPro" id="IPR032675">
    <property type="entry name" value="LRR_dom_sf"/>
</dbReference>
<dbReference type="AlphaFoldDB" id="A0A8H6SKN2"/>